<organism evidence="3 4">
    <name type="scientific">Eimeria maxima</name>
    <name type="common">Coccidian parasite</name>
    <dbReference type="NCBI Taxonomy" id="5804"/>
    <lineage>
        <taxon>Eukaryota</taxon>
        <taxon>Sar</taxon>
        <taxon>Alveolata</taxon>
        <taxon>Apicomplexa</taxon>
        <taxon>Conoidasida</taxon>
        <taxon>Coccidia</taxon>
        <taxon>Eucoccidiorida</taxon>
        <taxon>Eimeriorina</taxon>
        <taxon>Eimeriidae</taxon>
        <taxon>Eimeria</taxon>
    </lineage>
</organism>
<feature type="compositionally biased region" description="Polar residues" evidence="1">
    <location>
        <begin position="200"/>
        <end position="210"/>
    </location>
</feature>
<keyword evidence="4" id="KW-1185">Reference proteome</keyword>
<dbReference type="OrthoDB" id="346571at2759"/>
<sequence length="274" mass="29893">MDLLLTVKATSRKLRLRRSASSLSDSVSSQLNTVSDSAACRPQKARRLALKGAPAPYFAVNPHLFEDPQLWTTEQLRRLCSELGCSACGSRSALVERLQDLDWDPTTGVNLECLPTEICEQEQQQHHRDDGAINMRPPPGVCTPAGIPSVLHNPAGGPALLQRETQDTCSSSDGNPPPASTAKSAGQISIKKKADRNQRGNEASSATSGRGTKRKRQEQSIRELQKEETASPPRKQIKFCPFNNIQLITTDDFECDGASKDGSTALFFPFLYSV</sequence>
<evidence type="ECO:0000313" key="3">
    <source>
        <dbReference type="EMBL" id="CDJ59423.1"/>
    </source>
</evidence>
<evidence type="ECO:0000256" key="1">
    <source>
        <dbReference type="SAM" id="MobiDB-lite"/>
    </source>
</evidence>
<proteinExistence type="predicted"/>
<dbReference type="OMA" id="FEDPQLW"/>
<dbReference type="GeneID" id="25336188"/>
<feature type="region of interest" description="Disordered" evidence="1">
    <location>
        <begin position="122"/>
        <end position="235"/>
    </location>
</feature>
<dbReference type="Proteomes" id="UP000030763">
    <property type="component" value="Unassembled WGS sequence"/>
</dbReference>
<reference evidence="3" key="1">
    <citation type="submission" date="2013-10" db="EMBL/GenBank/DDBJ databases">
        <title>Genomic analysis of the causative agents of coccidiosis in chickens.</title>
        <authorList>
            <person name="Reid A.J."/>
            <person name="Blake D."/>
            <person name="Billington K."/>
            <person name="Browne H."/>
            <person name="Dunn M."/>
            <person name="Hung S."/>
            <person name="Kawahara F."/>
            <person name="Miranda-Saavedra D."/>
            <person name="Mourier T."/>
            <person name="Nagra H."/>
            <person name="Otto T.D."/>
            <person name="Rawlings N."/>
            <person name="Sanchez A."/>
            <person name="Sanders M."/>
            <person name="Subramaniam C."/>
            <person name="Tay Y."/>
            <person name="Dear P."/>
            <person name="Doerig C."/>
            <person name="Gruber A."/>
            <person name="Parkinson J."/>
            <person name="Shirley M."/>
            <person name="Wan K.L."/>
            <person name="Berriman M."/>
            <person name="Tomley F."/>
            <person name="Pain A."/>
        </authorList>
    </citation>
    <scope>NUCLEOTIDE SEQUENCE [LARGE SCALE GENOMIC DNA]</scope>
    <source>
        <strain evidence="3">Weybridge</strain>
    </source>
</reference>
<dbReference type="AlphaFoldDB" id="U6M8M4"/>
<accession>U6M8M4</accession>
<evidence type="ECO:0000313" key="4">
    <source>
        <dbReference type="Proteomes" id="UP000030763"/>
    </source>
</evidence>
<reference evidence="3" key="2">
    <citation type="submission" date="2013-10" db="EMBL/GenBank/DDBJ databases">
        <authorList>
            <person name="Aslett M."/>
        </authorList>
    </citation>
    <scope>NUCLEOTIDE SEQUENCE [LARGE SCALE GENOMIC DNA]</scope>
    <source>
        <strain evidence="3">Weybridge</strain>
    </source>
</reference>
<feature type="domain" description="SAP" evidence="2">
    <location>
        <begin position="69"/>
        <end position="101"/>
    </location>
</feature>
<protein>
    <recommendedName>
        <fullName evidence="2">SAP domain-containing protein</fullName>
    </recommendedName>
</protein>
<dbReference type="RefSeq" id="XP_013336071.1">
    <property type="nucleotide sequence ID" value="XM_013480617.1"/>
</dbReference>
<gene>
    <name evidence="3" type="ORF">EMWEY_00022020</name>
</gene>
<name>U6M8M4_EIMMA</name>
<evidence type="ECO:0000259" key="2">
    <source>
        <dbReference type="Pfam" id="PF02037"/>
    </source>
</evidence>
<dbReference type="InterPro" id="IPR003034">
    <property type="entry name" value="SAP_dom"/>
</dbReference>
<dbReference type="VEuPathDB" id="ToxoDB:EMWEY_00022020"/>
<dbReference type="EMBL" id="HG720398">
    <property type="protein sequence ID" value="CDJ59423.1"/>
    <property type="molecule type" value="Genomic_DNA"/>
</dbReference>
<dbReference type="Pfam" id="PF02037">
    <property type="entry name" value="SAP"/>
    <property type="match status" value="1"/>
</dbReference>
<feature type="compositionally biased region" description="Basic and acidic residues" evidence="1">
    <location>
        <begin position="217"/>
        <end position="229"/>
    </location>
</feature>